<dbReference type="OrthoDB" id="5392778at2759"/>
<dbReference type="AlphaFoldDB" id="A0A8H3FR81"/>
<name>A0A8H3FR81_9LECA</name>
<accession>A0A8H3FR81</accession>
<dbReference type="Proteomes" id="UP000664521">
    <property type="component" value="Unassembled WGS sequence"/>
</dbReference>
<protein>
    <submittedName>
        <fullName evidence="2">Uncharacterized protein</fullName>
    </submittedName>
</protein>
<feature type="region of interest" description="Disordered" evidence="1">
    <location>
        <begin position="35"/>
        <end position="78"/>
    </location>
</feature>
<comment type="caution">
    <text evidence="2">The sequence shown here is derived from an EMBL/GenBank/DDBJ whole genome shotgun (WGS) entry which is preliminary data.</text>
</comment>
<proteinExistence type="predicted"/>
<dbReference type="EMBL" id="CAJPDS010000056">
    <property type="protein sequence ID" value="CAF9930731.1"/>
    <property type="molecule type" value="Genomic_DNA"/>
</dbReference>
<keyword evidence="3" id="KW-1185">Reference proteome</keyword>
<evidence type="ECO:0000256" key="1">
    <source>
        <dbReference type="SAM" id="MobiDB-lite"/>
    </source>
</evidence>
<evidence type="ECO:0000313" key="2">
    <source>
        <dbReference type="EMBL" id="CAF9930731.1"/>
    </source>
</evidence>
<sequence>MPGIVGSGGMEVTGDNQRLRIVLYAPGSAFERDTTAKYKAGSPLGVPDPAGIPEYETPQTRRKRPRPGDATADSAGSVAVRPKVQSLGSLGSGWYMKYDSITDILPPLDVAGALNEFYNAVTATAADQLGSGKNSVENLAFKQGSFSLQLSSQSPILWSWVINFAQSMIESLGPDFTPIFRGEAISGYWVLASVQVAVTLTG</sequence>
<reference evidence="2" key="1">
    <citation type="submission" date="2021-03" db="EMBL/GenBank/DDBJ databases">
        <authorList>
            <person name="Tagirdzhanova G."/>
        </authorList>
    </citation>
    <scope>NUCLEOTIDE SEQUENCE</scope>
</reference>
<gene>
    <name evidence="2" type="ORF">HETSPECPRED_007701</name>
</gene>
<organism evidence="2 3">
    <name type="scientific">Heterodermia speciosa</name>
    <dbReference type="NCBI Taxonomy" id="116794"/>
    <lineage>
        <taxon>Eukaryota</taxon>
        <taxon>Fungi</taxon>
        <taxon>Dikarya</taxon>
        <taxon>Ascomycota</taxon>
        <taxon>Pezizomycotina</taxon>
        <taxon>Lecanoromycetes</taxon>
        <taxon>OSLEUM clade</taxon>
        <taxon>Lecanoromycetidae</taxon>
        <taxon>Caliciales</taxon>
        <taxon>Physciaceae</taxon>
        <taxon>Heterodermia</taxon>
    </lineage>
</organism>
<evidence type="ECO:0000313" key="3">
    <source>
        <dbReference type="Proteomes" id="UP000664521"/>
    </source>
</evidence>